<proteinExistence type="predicted"/>
<dbReference type="EMBL" id="JAJMLW010000001">
    <property type="protein sequence ID" value="MCI2241167.1"/>
    <property type="molecule type" value="Genomic_DNA"/>
</dbReference>
<reference evidence="1" key="1">
    <citation type="submission" date="2021-11" db="EMBL/GenBank/DDBJ databases">
        <title>A Novel Adlercreutzia Species, isolated from a Allomyrina dichotoma larva feces.</title>
        <authorList>
            <person name="Suh M.K."/>
        </authorList>
    </citation>
    <scope>NUCLEOTIDE SEQUENCE</scope>
    <source>
        <strain evidence="1">JBNU-10</strain>
    </source>
</reference>
<dbReference type="RefSeq" id="WP_242163047.1">
    <property type="nucleotide sequence ID" value="NZ_JAJMLW010000001.1"/>
</dbReference>
<keyword evidence="2" id="KW-1185">Reference proteome</keyword>
<evidence type="ECO:0008006" key="3">
    <source>
        <dbReference type="Google" id="ProtNLM"/>
    </source>
</evidence>
<accession>A0ABS9WE74</accession>
<name>A0ABS9WE74_9ACTN</name>
<comment type="caution">
    <text evidence="1">The sequence shown here is derived from an EMBL/GenBank/DDBJ whole genome shotgun (WGS) entry which is preliminary data.</text>
</comment>
<organism evidence="1 2">
    <name type="scientific">Adlercreutzia faecimuris</name>
    <dbReference type="NCBI Taxonomy" id="2897341"/>
    <lineage>
        <taxon>Bacteria</taxon>
        <taxon>Bacillati</taxon>
        <taxon>Actinomycetota</taxon>
        <taxon>Coriobacteriia</taxon>
        <taxon>Eggerthellales</taxon>
        <taxon>Eggerthellaceae</taxon>
        <taxon>Adlercreutzia</taxon>
    </lineage>
</organism>
<protein>
    <recommendedName>
        <fullName evidence="3">NTPase</fullName>
    </recommendedName>
</protein>
<dbReference type="InterPro" id="IPR027417">
    <property type="entry name" value="P-loop_NTPase"/>
</dbReference>
<evidence type="ECO:0000313" key="1">
    <source>
        <dbReference type="EMBL" id="MCI2241167.1"/>
    </source>
</evidence>
<sequence>MLFVLTGRIQVGKTRWLEGLAGDLVAAGVPVRGVLAPGDWVASDGPRADAHGFEKRGIDQVLLPQGERIPFARRRDLAEAAGIADAASQSAQAQLGWAIDDAALAHVNAHLASLAPLADASGVAPGLLVVDELGRLELECGGGLVEALALLDRGPRPAWPHALAVARDRLADRAAERLGAAWGGARAIAPDEASRSAVLAAFSLA</sequence>
<evidence type="ECO:0000313" key="2">
    <source>
        <dbReference type="Proteomes" id="UP001430755"/>
    </source>
</evidence>
<dbReference type="Gene3D" id="3.40.50.300">
    <property type="entry name" value="P-loop containing nucleotide triphosphate hydrolases"/>
    <property type="match status" value="1"/>
</dbReference>
<dbReference type="Proteomes" id="UP001430755">
    <property type="component" value="Unassembled WGS sequence"/>
</dbReference>
<gene>
    <name evidence="1" type="ORF">LPT13_02220</name>
</gene>